<proteinExistence type="predicted"/>
<name>A0AAE9EVR8_CAEBR</name>
<evidence type="ECO:0000313" key="2">
    <source>
        <dbReference type="Proteomes" id="UP000829354"/>
    </source>
</evidence>
<dbReference type="AlphaFoldDB" id="A0AAE9EVR8"/>
<protein>
    <submittedName>
        <fullName evidence="1">Uncharacterized protein</fullName>
    </submittedName>
</protein>
<dbReference type="KEGG" id="cbr:CBG_01819"/>
<dbReference type="Proteomes" id="UP000829354">
    <property type="component" value="Chromosome IV"/>
</dbReference>
<keyword evidence="2" id="KW-1185">Reference proteome</keyword>
<dbReference type="OMA" id="HFANSCF"/>
<gene>
    <name evidence="1" type="ORF">L5515_011770</name>
</gene>
<accession>A0AAE9EVR8</accession>
<evidence type="ECO:0000313" key="1">
    <source>
        <dbReference type="EMBL" id="UMM29384.1"/>
    </source>
</evidence>
<dbReference type="InterPro" id="IPR032675">
    <property type="entry name" value="LRR_dom_sf"/>
</dbReference>
<reference evidence="1 2" key="1">
    <citation type="submission" date="2022-04" db="EMBL/GenBank/DDBJ databases">
        <title>Chromosome-level reference genomes for two strains of Caenorhabditis briggsae: an improved platform for comparative genomics.</title>
        <authorList>
            <person name="Stevens L."/>
            <person name="Andersen E."/>
        </authorList>
    </citation>
    <scope>NUCLEOTIDE SEQUENCE [LARGE SCALE GENOMIC DNA]</scope>
    <source>
        <strain evidence="1">VX34</strain>
        <tissue evidence="1">Whole-organism</tissue>
    </source>
</reference>
<organism evidence="1 2">
    <name type="scientific">Caenorhabditis briggsae</name>
    <dbReference type="NCBI Taxonomy" id="6238"/>
    <lineage>
        <taxon>Eukaryota</taxon>
        <taxon>Metazoa</taxon>
        <taxon>Ecdysozoa</taxon>
        <taxon>Nematoda</taxon>
        <taxon>Chromadorea</taxon>
        <taxon>Rhabditida</taxon>
        <taxon>Rhabditina</taxon>
        <taxon>Rhabditomorpha</taxon>
        <taxon>Rhabditoidea</taxon>
        <taxon>Rhabditidae</taxon>
        <taxon>Peloderinae</taxon>
        <taxon>Caenorhabditis</taxon>
    </lineage>
</organism>
<dbReference type="FunFam" id="3.80.10.10:FF:002112">
    <property type="entry name" value="Protein CBG01819"/>
    <property type="match status" value="1"/>
</dbReference>
<dbReference type="PANTHER" id="PTHR13318">
    <property type="entry name" value="PARTNER OF PAIRED, ISOFORM B-RELATED"/>
    <property type="match status" value="1"/>
</dbReference>
<dbReference type="SUPFAM" id="SSF52047">
    <property type="entry name" value="RNI-like"/>
    <property type="match status" value="1"/>
</dbReference>
<dbReference type="PANTHER" id="PTHR13318:SF190">
    <property type="entry name" value="PARTNER OF PAIRED, ISOFORM B"/>
    <property type="match status" value="1"/>
</dbReference>
<dbReference type="EMBL" id="CP092623">
    <property type="protein sequence ID" value="UMM29384.1"/>
    <property type="molecule type" value="Genomic_DNA"/>
</dbReference>
<sequence length="418" mass="47030">MDQAWLEIIDRLCIEDAVRIRRTSSKMNSLVSKSLKSKKNLDIELDCPAVIQNPTAMASVIAQCSYNLQTLDLKIRPANSKYAVVSSDVEIRQRIMQAINENAKKLKRFSIDRCRISAGAIGSFGDLPESIEEISITNSMIECTEWDVATIIRKSFETLFKKCTKLKYFEISGRSLNASHFHVDPSILQYISNTIEHLAIAVGNSLRIDNLTFLKNKKLKTLILQRSFISPCDLERIVAMSDSITHLDLSYSPNLLDCRKISKLKNLKHLSLINNRDGFRDDALSLIIQECPKIEELLLDNCESLTIKSMLFLGGLRNLKKLSLSGVVNVNDAVCQQITMCSKLQFLDINYCLKIEIHGIQCLLSCLTSLVHLEVLGIRAYSHQLLTQLAYYPKSIVSDSVQSFSFVIPPIPVPSVKS</sequence>
<dbReference type="Gene3D" id="3.80.10.10">
    <property type="entry name" value="Ribonuclease Inhibitor"/>
    <property type="match status" value="1"/>
</dbReference>